<evidence type="ECO:0000256" key="1">
    <source>
        <dbReference type="ARBA" id="ARBA00001947"/>
    </source>
</evidence>
<dbReference type="Proteomes" id="UP000247416">
    <property type="component" value="Unassembled WGS sequence"/>
</dbReference>
<evidence type="ECO:0000256" key="10">
    <source>
        <dbReference type="ARBA" id="ARBA00023002"/>
    </source>
</evidence>
<dbReference type="GO" id="GO:0006633">
    <property type="term" value="P:fatty acid biosynthetic process"/>
    <property type="evidence" value="ECO:0007669"/>
    <property type="project" value="UniProtKB-KW"/>
</dbReference>
<organism evidence="16 17">
    <name type="scientific">Ureibacillus chungkukjangi</name>
    <dbReference type="NCBI Taxonomy" id="1202712"/>
    <lineage>
        <taxon>Bacteria</taxon>
        <taxon>Bacillati</taxon>
        <taxon>Bacillota</taxon>
        <taxon>Bacilli</taxon>
        <taxon>Bacillales</taxon>
        <taxon>Caryophanaceae</taxon>
        <taxon>Ureibacillus</taxon>
    </lineage>
</organism>
<feature type="transmembrane region" description="Helical" evidence="14">
    <location>
        <begin position="92"/>
        <end position="114"/>
    </location>
</feature>
<keyword evidence="6" id="KW-0256">Endoplasmic reticulum</keyword>
<dbReference type="EMBL" id="QJTJ01000003">
    <property type="protein sequence ID" value="PYF07916.1"/>
    <property type="molecule type" value="Genomic_DNA"/>
</dbReference>
<proteinExistence type="predicted"/>
<evidence type="ECO:0000313" key="17">
    <source>
        <dbReference type="Proteomes" id="UP000247416"/>
    </source>
</evidence>
<evidence type="ECO:0000256" key="9">
    <source>
        <dbReference type="ARBA" id="ARBA00022989"/>
    </source>
</evidence>
<keyword evidence="17" id="KW-1185">Reference proteome</keyword>
<evidence type="ECO:0000256" key="13">
    <source>
        <dbReference type="ARBA" id="ARBA00023160"/>
    </source>
</evidence>
<dbReference type="PANTHER" id="PTHR12863:SF1">
    <property type="entry name" value="FATTY ACID 2-HYDROXYLASE"/>
    <property type="match status" value="1"/>
</dbReference>
<keyword evidence="12 14" id="KW-0472">Membrane</keyword>
<feature type="domain" description="Fatty acid hydroxylase" evidence="15">
    <location>
        <begin position="44"/>
        <end position="185"/>
    </location>
</feature>
<dbReference type="GO" id="GO:0005506">
    <property type="term" value="F:iron ion binding"/>
    <property type="evidence" value="ECO:0007669"/>
    <property type="project" value="InterPro"/>
</dbReference>
<comment type="caution">
    <text evidence="16">The sequence shown here is derived from an EMBL/GenBank/DDBJ whole genome shotgun (WGS) entry which is preliminary data.</text>
</comment>
<protein>
    <submittedName>
        <fullName evidence="16">Fatty acid hydroxylase family protein</fullName>
    </submittedName>
</protein>
<evidence type="ECO:0000256" key="8">
    <source>
        <dbReference type="ARBA" id="ARBA00022833"/>
    </source>
</evidence>
<keyword evidence="5" id="KW-0479">Metal-binding</keyword>
<feature type="transmembrane region" description="Helical" evidence="14">
    <location>
        <begin position="12"/>
        <end position="33"/>
    </location>
</feature>
<keyword evidence="8" id="KW-0862">Zinc</keyword>
<keyword evidence="13" id="KW-0275">Fatty acid biosynthesis</keyword>
<dbReference type="GO" id="GO:0080132">
    <property type="term" value="F:fatty acid 2-hydroxylase activity"/>
    <property type="evidence" value="ECO:0007669"/>
    <property type="project" value="InterPro"/>
</dbReference>
<feature type="transmembrane region" description="Helical" evidence="14">
    <location>
        <begin position="120"/>
        <end position="137"/>
    </location>
</feature>
<dbReference type="InterPro" id="IPR014430">
    <property type="entry name" value="Scs7"/>
</dbReference>
<evidence type="ECO:0000313" key="16">
    <source>
        <dbReference type="EMBL" id="PYF07916.1"/>
    </source>
</evidence>
<dbReference type="InterPro" id="IPR006694">
    <property type="entry name" value="Fatty_acid_hydroxylase"/>
</dbReference>
<evidence type="ECO:0000256" key="12">
    <source>
        <dbReference type="ARBA" id="ARBA00023136"/>
    </source>
</evidence>
<accession>A0A318TST7</accession>
<keyword evidence="4 14" id="KW-0812">Transmembrane</keyword>
<dbReference type="AlphaFoldDB" id="A0A318TST7"/>
<evidence type="ECO:0000256" key="5">
    <source>
        <dbReference type="ARBA" id="ARBA00022723"/>
    </source>
</evidence>
<evidence type="ECO:0000259" key="15">
    <source>
        <dbReference type="Pfam" id="PF04116"/>
    </source>
</evidence>
<keyword evidence="7" id="KW-0276">Fatty acid metabolism</keyword>
<keyword evidence="10" id="KW-0560">Oxidoreductase</keyword>
<dbReference type="Pfam" id="PF04116">
    <property type="entry name" value="FA_hydroxylase"/>
    <property type="match status" value="1"/>
</dbReference>
<evidence type="ECO:0000256" key="7">
    <source>
        <dbReference type="ARBA" id="ARBA00022832"/>
    </source>
</evidence>
<comment type="subcellular location">
    <subcellularLocation>
        <location evidence="2">Endoplasmic reticulum membrane</location>
        <topology evidence="2">Multi-pass membrane protein</topology>
    </subcellularLocation>
</comment>
<evidence type="ECO:0000256" key="2">
    <source>
        <dbReference type="ARBA" id="ARBA00004477"/>
    </source>
</evidence>
<dbReference type="GO" id="GO:0016020">
    <property type="term" value="C:membrane"/>
    <property type="evidence" value="ECO:0007669"/>
    <property type="project" value="InterPro"/>
</dbReference>
<sequence>MKSKGLYRDFFFHFDIMILMILLLGIASVLMVMANSAMVLVWIAFGLVIYMFAEYLTHRFFFHLKPPKNKMFLKFLKRIHYDHHKFPNDLKLLFLPIWYSLPNFIILSLIFYFITKNLDWTLAFSLGLILMLLVYEWKHYVAHRPLKPKSKFGVWLKKTHILHHYKNENFWFGVSNPFFDIIFGTLKDEKTVENSKTVKDLENRGID</sequence>
<gene>
    <name evidence="16" type="ORF">BJ095_10383</name>
</gene>
<evidence type="ECO:0000256" key="3">
    <source>
        <dbReference type="ARBA" id="ARBA00022516"/>
    </source>
</evidence>
<evidence type="ECO:0000256" key="11">
    <source>
        <dbReference type="ARBA" id="ARBA00023098"/>
    </source>
</evidence>
<dbReference type="PANTHER" id="PTHR12863">
    <property type="entry name" value="FATTY ACID HYDROXYLASE"/>
    <property type="match status" value="1"/>
</dbReference>
<keyword evidence="3" id="KW-0444">Lipid biosynthesis</keyword>
<evidence type="ECO:0000256" key="4">
    <source>
        <dbReference type="ARBA" id="ARBA00022692"/>
    </source>
</evidence>
<feature type="transmembrane region" description="Helical" evidence="14">
    <location>
        <begin position="39"/>
        <end position="62"/>
    </location>
</feature>
<evidence type="ECO:0000256" key="6">
    <source>
        <dbReference type="ARBA" id="ARBA00022824"/>
    </source>
</evidence>
<comment type="cofactor">
    <cofactor evidence="1">
        <name>Zn(2+)</name>
        <dbReference type="ChEBI" id="CHEBI:29105"/>
    </cofactor>
</comment>
<name>A0A318TST7_9BACL</name>
<keyword evidence="11" id="KW-0443">Lipid metabolism</keyword>
<reference evidence="16 17" key="1">
    <citation type="submission" date="2018-06" db="EMBL/GenBank/DDBJ databases">
        <title>Genomic Encyclopedia of Archaeal and Bacterial Type Strains, Phase II (KMG-II): from individual species to whole genera.</title>
        <authorList>
            <person name="Goeker M."/>
        </authorList>
    </citation>
    <scope>NUCLEOTIDE SEQUENCE [LARGE SCALE GENOMIC DNA]</scope>
    <source>
        <strain evidence="16 17">KACC 16626</strain>
    </source>
</reference>
<evidence type="ECO:0000256" key="14">
    <source>
        <dbReference type="SAM" id="Phobius"/>
    </source>
</evidence>
<keyword evidence="9 14" id="KW-1133">Transmembrane helix</keyword>